<dbReference type="STRING" id="1778.A9W97_08810"/>
<comment type="caution">
    <text evidence="1">The sequence shown here is derived from an EMBL/GenBank/DDBJ whole genome shotgun (WGS) entry which is preliminary data.</text>
</comment>
<reference evidence="1 2" key="1">
    <citation type="submission" date="2015-10" db="EMBL/GenBank/DDBJ databases">
        <title>Mycobacterium gordonae draft genome assembly.</title>
        <authorList>
            <person name="Ustinova V."/>
            <person name="Smirnova T."/>
            <person name="Blagodatskikh K."/>
            <person name="Varlamov D."/>
            <person name="Larionova E."/>
            <person name="Chernousova L."/>
        </authorList>
    </citation>
    <scope>NUCLEOTIDE SEQUENCE [LARGE SCALE GENOMIC DNA]</scope>
    <source>
        <strain evidence="1 2">CTRI 14-8773</strain>
    </source>
</reference>
<dbReference type="Pfam" id="PF14019">
    <property type="entry name" value="DUF4235"/>
    <property type="match status" value="1"/>
</dbReference>
<dbReference type="Proteomes" id="UP000051677">
    <property type="component" value="Unassembled WGS sequence"/>
</dbReference>
<dbReference type="EMBL" id="LKTM01000339">
    <property type="protein sequence ID" value="KQH77011.1"/>
    <property type="molecule type" value="Genomic_DNA"/>
</dbReference>
<proteinExistence type="predicted"/>
<accession>A0A0Q2RNS2</accession>
<organism evidence="1 2">
    <name type="scientific">Mycobacterium gordonae</name>
    <dbReference type="NCBI Taxonomy" id="1778"/>
    <lineage>
        <taxon>Bacteria</taxon>
        <taxon>Bacillati</taxon>
        <taxon>Actinomycetota</taxon>
        <taxon>Actinomycetes</taxon>
        <taxon>Mycobacteriales</taxon>
        <taxon>Mycobacteriaceae</taxon>
        <taxon>Mycobacterium</taxon>
    </lineage>
</organism>
<protein>
    <recommendedName>
        <fullName evidence="3">DUF4235 domain-containing protein</fullName>
    </recommendedName>
</protein>
<dbReference type="OrthoDB" id="5244650at2"/>
<sequence>MSAKSKALYLPLSMATSVTGGLLAGAVFSQVWKRFSDDDQAPPDPKDLSNSTRSALIGAGLQGLIFGVVKAAVDRAGARGYRAVTHESPTP</sequence>
<evidence type="ECO:0000313" key="2">
    <source>
        <dbReference type="Proteomes" id="UP000051677"/>
    </source>
</evidence>
<name>A0A0Q2RNS2_MYCGO</name>
<dbReference type="InterPro" id="IPR025329">
    <property type="entry name" value="DUF4235"/>
</dbReference>
<gene>
    <name evidence="1" type="ORF">AO501_11105</name>
</gene>
<dbReference type="AlphaFoldDB" id="A0A0Q2RNS2"/>
<evidence type="ECO:0000313" key="1">
    <source>
        <dbReference type="EMBL" id="KQH77011.1"/>
    </source>
</evidence>
<evidence type="ECO:0008006" key="3">
    <source>
        <dbReference type="Google" id="ProtNLM"/>
    </source>
</evidence>
<dbReference type="RefSeq" id="WP_055580124.1">
    <property type="nucleotide sequence ID" value="NZ_LKTM01000339.1"/>
</dbReference>